<comment type="similarity">
    <text evidence="4">Belongs to the IspD/TarI cytidylyltransferase family. IspD subfamily.</text>
</comment>
<dbReference type="CDD" id="cd02516">
    <property type="entry name" value="CDP-ME_synthetase"/>
    <property type="match status" value="1"/>
</dbReference>
<dbReference type="Proteomes" id="UP000461768">
    <property type="component" value="Unassembled WGS sequence"/>
</dbReference>
<dbReference type="GO" id="GO:0050518">
    <property type="term" value="F:2-C-methyl-D-erythritol 4-phosphate cytidylyltransferase activity"/>
    <property type="evidence" value="ECO:0007669"/>
    <property type="project" value="UniProtKB-UniRule"/>
</dbReference>
<feature type="site" description="Positions MEP for the nucleophilic attack" evidence="4">
    <location>
        <position position="215"/>
    </location>
</feature>
<reference evidence="5 6" key="2">
    <citation type="submission" date="2020-02" db="EMBL/GenBank/DDBJ databases">
        <title>Candidatus Galacturonibacter soehngenii shows hetero-acetogenic catabolism of galacturonic acid but lacks a canonical carbon monoxide dehydrogenase/acetyl-CoA synthase complex.</title>
        <authorList>
            <person name="Diender M."/>
            <person name="Stouten G.R."/>
            <person name="Petersen J.F."/>
            <person name="Nielsen P.H."/>
            <person name="Dueholm M.S."/>
            <person name="Pronk J.T."/>
            <person name="Van Loosdrecht M.C.M."/>
        </authorList>
    </citation>
    <scope>NUCLEOTIDE SEQUENCE [LARGE SCALE GENOMIC DNA]</scope>
    <source>
        <strain evidence="5">GalUA</strain>
    </source>
</reference>
<accession>A0A7V7UDT3</accession>
<gene>
    <name evidence="4 5" type="primary">ispD</name>
    <name evidence="5" type="ORF">F7O84_00110</name>
</gene>
<dbReference type="InterPro" id="IPR001228">
    <property type="entry name" value="IspD"/>
</dbReference>
<feature type="site" description="Positions MEP for the nucleophilic attack" evidence="4">
    <location>
        <position position="157"/>
    </location>
</feature>
<dbReference type="AlphaFoldDB" id="A0A7V7UDT3"/>
<reference evidence="5 6" key="1">
    <citation type="submission" date="2019-09" db="EMBL/GenBank/DDBJ databases">
        <authorList>
            <person name="Valk L.C."/>
        </authorList>
    </citation>
    <scope>NUCLEOTIDE SEQUENCE [LARGE SCALE GENOMIC DNA]</scope>
    <source>
        <strain evidence="5">GalUA</strain>
    </source>
</reference>
<dbReference type="FunFam" id="3.90.550.10:FF:000003">
    <property type="entry name" value="2-C-methyl-D-erythritol 4-phosphate cytidylyltransferase"/>
    <property type="match status" value="1"/>
</dbReference>
<dbReference type="SUPFAM" id="SSF53448">
    <property type="entry name" value="Nucleotide-diphospho-sugar transferases"/>
    <property type="match status" value="1"/>
</dbReference>
<protein>
    <recommendedName>
        <fullName evidence="4">2-C-methyl-D-erythritol 4-phosphate cytidylyltransferase</fullName>
        <ecNumber evidence="4">2.7.7.60</ecNumber>
    </recommendedName>
    <alternativeName>
        <fullName evidence="4">4-diphosphocytidyl-2C-methyl-D-erythritol synthase</fullName>
    </alternativeName>
    <alternativeName>
        <fullName evidence="4">MEP cytidylyltransferase</fullName>
        <shortName evidence="4">MCT</shortName>
    </alternativeName>
</protein>
<dbReference type="GO" id="GO:0019288">
    <property type="term" value="P:isopentenyl diphosphate biosynthetic process, methylerythritol 4-phosphate pathway"/>
    <property type="evidence" value="ECO:0007669"/>
    <property type="project" value="UniProtKB-UniRule"/>
</dbReference>
<comment type="pathway">
    <text evidence="4">Isoprenoid biosynthesis; isopentenyl diphosphate biosynthesis via DXP pathway; isopentenyl diphosphate from 1-deoxy-D-xylulose 5-phosphate: step 2/6.</text>
</comment>
<dbReference type="InterPro" id="IPR029044">
    <property type="entry name" value="Nucleotide-diphossugar_trans"/>
</dbReference>
<keyword evidence="2 4" id="KW-0548">Nucleotidyltransferase</keyword>
<dbReference type="HAMAP" id="MF_00108">
    <property type="entry name" value="IspD"/>
    <property type="match status" value="1"/>
</dbReference>
<keyword evidence="1 4" id="KW-0808">Transferase</keyword>
<evidence type="ECO:0000256" key="3">
    <source>
        <dbReference type="ARBA" id="ARBA00023229"/>
    </source>
</evidence>
<comment type="caution">
    <text evidence="5">The sequence shown here is derived from an EMBL/GenBank/DDBJ whole genome shotgun (WGS) entry which is preliminary data.</text>
</comment>
<dbReference type="RefSeq" id="WP_151140493.1">
    <property type="nucleotide sequence ID" value="NZ_WAGX01000001.1"/>
</dbReference>
<feature type="site" description="Transition state stabilizer" evidence="4">
    <location>
        <position position="18"/>
    </location>
</feature>
<organism evidence="5 6">
    <name type="scientific">Candidatus Galacturonatibacter soehngenii</name>
    <dbReference type="NCBI Taxonomy" id="2307010"/>
    <lineage>
        <taxon>Bacteria</taxon>
        <taxon>Bacillati</taxon>
        <taxon>Bacillota</taxon>
        <taxon>Clostridia</taxon>
        <taxon>Lachnospirales</taxon>
        <taxon>Lachnospiraceae</taxon>
        <taxon>Candidatus Galacturonatibacter</taxon>
    </lineage>
</organism>
<evidence type="ECO:0000313" key="5">
    <source>
        <dbReference type="EMBL" id="KAB1441270.1"/>
    </source>
</evidence>
<feature type="site" description="Transition state stabilizer" evidence="4">
    <location>
        <position position="25"/>
    </location>
</feature>
<proteinExistence type="inferred from homology"/>
<dbReference type="PANTHER" id="PTHR32125:SF4">
    <property type="entry name" value="2-C-METHYL-D-ERYTHRITOL 4-PHOSPHATE CYTIDYLYLTRANSFERASE, CHLOROPLASTIC"/>
    <property type="match status" value="1"/>
</dbReference>
<dbReference type="InterPro" id="IPR050088">
    <property type="entry name" value="IspD/TarI_cytidylyltransf_bact"/>
</dbReference>
<evidence type="ECO:0000256" key="4">
    <source>
        <dbReference type="HAMAP-Rule" id="MF_00108"/>
    </source>
</evidence>
<evidence type="ECO:0000313" key="6">
    <source>
        <dbReference type="Proteomes" id="UP000461768"/>
    </source>
</evidence>
<comment type="catalytic activity">
    <reaction evidence="4">
        <text>2-C-methyl-D-erythritol 4-phosphate + CTP + H(+) = 4-CDP-2-C-methyl-D-erythritol + diphosphate</text>
        <dbReference type="Rhea" id="RHEA:13429"/>
        <dbReference type="ChEBI" id="CHEBI:15378"/>
        <dbReference type="ChEBI" id="CHEBI:33019"/>
        <dbReference type="ChEBI" id="CHEBI:37563"/>
        <dbReference type="ChEBI" id="CHEBI:57823"/>
        <dbReference type="ChEBI" id="CHEBI:58262"/>
        <dbReference type="EC" id="2.7.7.60"/>
    </reaction>
</comment>
<keyword evidence="6" id="KW-1185">Reference proteome</keyword>
<dbReference type="PANTHER" id="PTHR32125">
    <property type="entry name" value="2-C-METHYL-D-ERYTHRITOL 4-PHOSPHATE CYTIDYLYLTRANSFERASE, CHLOROPLASTIC"/>
    <property type="match status" value="1"/>
</dbReference>
<dbReference type="NCBIfam" id="TIGR00453">
    <property type="entry name" value="ispD"/>
    <property type="match status" value="1"/>
</dbReference>
<sequence>MKKNKCVAVVLAAGKGKRMGSDVPKQYIELENKPIVYYSLNVFQKSEVIDEIILVTGKDEIEYCRANIVTKYGLSKVTNIIEGGKERYHSVYQALQKISSCDYVFIHDGARPFIEEEIITKLYHAVKEYKACVVGVKTKDTVKIANQEEWIASTPNRNLIWNVQTPQVFEYGIIKTAYEQLIENGCENVTDDAMVVENMLQQRVKLIEGSDQNIKVTTPFDLIIANAFMHIKK</sequence>
<keyword evidence="3 4" id="KW-0414">Isoprene biosynthesis</keyword>
<dbReference type="InterPro" id="IPR034683">
    <property type="entry name" value="IspD/TarI"/>
</dbReference>
<evidence type="ECO:0000256" key="2">
    <source>
        <dbReference type="ARBA" id="ARBA00022695"/>
    </source>
</evidence>
<dbReference type="UniPathway" id="UPA00056">
    <property type="reaction ID" value="UER00093"/>
</dbReference>
<dbReference type="EC" id="2.7.7.60" evidence="4"/>
<dbReference type="Pfam" id="PF01128">
    <property type="entry name" value="IspD"/>
    <property type="match status" value="1"/>
</dbReference>
<comment type="function">
    <text evidence="4">Catalyzes the formation of 4-diphosphocytidyl-2-C-methyl-D-erythritol from CTP and 2-C-methyl-D-erythritol 4-phosphate (MEP).</text>
</comment>
<dbReference type="EMBL" id="WAGX01000001">
    <property type="protein sequence ID" value="KAB1441270.1"/>
    <property type="molecule type" value="Genomic_DNA"/>
</dbReference>
<dbReference type="Gene3D" id="3.90.550.10">
    <property type="entry name" value="Spore Coat Polysaccharide Biosynthesis Protein SpsA, Chain A"/>
    <property type="match status" value="1"/>
</dbReference>
<name>A0A7V7UDT3_9FIRM</name>
<dbReference type="OrthoDB" id="9806837at2"/>
<evidence type="ECO:0000256" key="1">
    <source>
        <dbReference type="ARBA" id="ARBA00022679"/>
    </source>
</evidence>